<dbReference type="Gene3D" id="2.60.120.200">
    <property type="match status" value="1"/>
</dbReference>
<evidence type="ECO:0000259" key="2">
    <source>
        <dbReference type="PROSITE" id="PS50853"/>
    </source>
</evidence>
<feature type="chain" id="PRO_5009578456" description="Fibronectin type-III domain-containing protein" evidence="1">
    <location>
        <begin position="34"/>
        <end position="912"/>
    </location>
</feature>
<dbReference type="Pfam" id="PF00041">
    <property type="entry name" value="fn3"/>
    <property type="match status" value="1"/>
</dbReference>
<dbReference type="Pfam" id="PF07675">
    <property type="entry name" value="Cleaved_Adhesin"/>
    <property type="match status" value="1"/>
</dbReference>
<evidence type="ECO:0000313" key="4">
    <source>
        <dbReference type="Proteomes" id="UP000177791"/>
    </source>
</evidence>
<dbReference type="Gene3D" id="2.60.40.10">
    <property type="entry name" value="Immunoglobulins"/>
    <property type="match status" value="1"/>
</dbReference>
<dbReference type="Proteomes" id="UP000177791">
    <property type="component" value="Unassembled WGS sequence"/>
</dbReference>
<sequence length="912" mass="94221">MTDTYTRETWARCLQKLGLAAVLVGGTAVAAQAQALNYTTTNTTNLAGTYTDLGTTGTAITTLNTDDANSAVQNIGFTFTYNGVSFTQFVLNTNGAMRLGNAAPSVPNLFAEYENGQLSGVDPISSASPADVNLLMPFNFDLESGTGGAEYRVTTTGTAPNQVCTIQWKNVRDKTGGSSSQYDNFSFQVKLYQTSNVVEFVYGAATPALTGTETVRFPTVGIKGSGSGAGQTVLGNKTQSGAAWSTTVFITGQYGNSTHNFRRSVGPDAGRTYRFTPATLLAKDLSVSAIYTLGKIATPSALPQQIRAYVSNLGTTAQNGVVITLNMTGANTLTQTVTVNLGVGVRGTVAFPALPATLAPGTNTITVSVASDENDTNNSATVAQLVTADRLSYIDQAQPANAGALSYGAVGGVLSVKYTVPNPVVVKEALISFAPIANNNSSYQVVVHDATGTGGVPGNLIYSSPPQNRTAAGGDVTVALPSLQLSGSFYVGVQELEAPGVAILSQNEVPLRAATFYISASGSAPWTDLATTTFTRRLAIEVGLAPAPSCAAPTALAVTSVTPTTAVISFTDATTSGSYQLIYGPVGFQPATSGTTVTATSSPATLTGLQPGSLYQVYVRTNCTGGGTSLLTGPLNFSTGCAATTVFAAFPYAENFDNLPVGQALPCGFTTLDGNNDGTTWAVSTVNPNSGSSSIRYNGLTLNNVAANDWFFTPALTLAANTRYQVAFRYRGEGIANSPSSYTESLEVTSGSAPTVAAQTNVLYTNAAITNTSYALANGTSTPAVALLPAGAGTQYIGFRVKSAANQGILYIDDIVVTATAVSANSEALLRAISVYPNPSTTGLFDLAIRGANAKGGLDVLVTNTLGQRVYSGSARDNYTNKLDLTSLAPGIYYLQVRNGSEYTTSRVSIAK</sequence>
<dbReference type="InterPro" id="IPR013783">
    <property type="entry name" value="Ig-like_fold"/>
</dbReference>
<dbReference type="InterPro" id="IPR011628">
    <property type="entry name" value="Cleaved_adhesin"/>
</dbReference>
<feature type="domain" description="Fibronectin type-III" evidence="2">
    <location>
        <begin position="552"/>
        <end position="642"/>
    </location>
</feature>
<protein>
    <recommendedName>
        <fullName evidence="2">Fibronectin type-III domain-containing protein</fullName>
    </recommendedName>
</protein>
<evidence type="ECO:0000313" key="3">
    <source>
        <dbReference type="EMBL" id="OGX83044.1"/>
    </source>
</evidence>
<keyword evidence="1" id="KW-0732">Signal</keyword>
<comment type="caution">
    <text evidence="3">The sequence shown here is derived from an EMBL/GenBank/DDBJ whole genome shotgun (WGS) entry which is preliminary data.</text>
</comment>
<dbReference type="InterPro" id="IPR036116">
    <property type="entry name" value="FN3_sf"/>
</dbReference>
<reference evidence="3 4" key="1">
    <citation type="submission" date="2016-08" db="EMBL/GenBank/DDBJ databases">
        <title>Hymenobacter coccineus sp. nov., Hymenobacter lapidarius sp. nov. and Hymenobacter glacialis sp. nov., isolated from Antarctic soil.</title>
        <authorList>
            <person name="Sedlacek I."/>
            <person name="Kralova S."/>
            <person name="Kyrova K."/>
            <person name="Maslanova I."/>
            <person name="Stankova E."/>
            <person name="Vrbovska V."/>
            <person name="Nemec M."/>
            <person name="Bartak M."/>
            <person name="Svec P."/>
            <person name="Busse H.-J."/>
            <person name="Pantucek R."/>
        </authorList>
    </citation>
    <scope>NUCLEOTIDE SEQUENCE [LARGE SCALE GENOMIC DNA]</scope>
    <source>
        <strain evidence="3 4">CCM 8648</strain>
    </source>
</reference>
<dbReference type="Pfam" id="PF18962">
    <property type="entry name" value="Por_Secre_tail"/>
    <property type="match status" value="1"/>
</dbReference>
<dbReference type="CDD" id="cd00063">
    <property type="entry name" value="FN3"/>
    <property type="match status" value="1"/>
</dbReference>
<dbReference type="AlphaFoldDB" id="A0A1G1SWQ2"/>
<dbReference type="InterPro" id="IPR003961">
    <property type="entry name" value="FN3_dom"/>
</dbReference>
<evidence type="ECO:0000256" key="1">
    <source>
        <dbReference type="SAM" id="SignalP"/>
    </source>
</evidence>
<accession>A0A1G1SWQ2</accession>
<dbReference type="InterPro" id="IPR026444">
    <property type="entry name" value="Secre_tail"/>
</dbReference>
<dbReference type="EMBL" id="MDZC01000090">
    <property type="protein sequence ID" value="OGX83044.1"/>
    <property type="molecule type" value="Genomic_DNA"/>
</dbReference>
<dbReference type="NCBIfam" id="TIGR04183">
    <property type="entry name" value="Por_Secre_tail"/>
    <property type="match status" value="1"/>
</dbReference>
<name>A0A1G1SWQ2_9BACT</name>
<gene>
    <name evidence="3" type="ORF">BEN48_04645</name>
</gene>
<proteinExistence type="predicted"/>
<organism evidence="3 4">
    <name type="scientific">Hymenobacter glacialis</name>
    <dbReference type="NCBI Taxonomy" id="1908236"/>
    <lineage>
        <taxon>Bacteria</taxon>
        <taxon>Pseudomonadati</taxon>
        <taxon>Bacteroidota</taxon>
        <taxon>Cytophagia</taxon>
        <taxon>Cytophagales</taxon>
        <taxon>Hymenobacteraceae</taxon>
        <taxon>Hymenobacter</taxon>
    </lineage>
</organism>
<dbReference type="PROSITE" id="PS50853">
    <property type="entry name" value="FN3"/>
    <property type="match status" value="1"/>
</dbReference>
<feature type="signal peptide" evidence="1">
    <location>
        <begin position="1"/>
        <end position="33"/>
    </location>
</feature>
<dbReference type="SUPFAM" id="SSF49265">
    <property type="entry name" value="Fibronectin type III"/>
    <property type="match status" value="1"/>
</dbReference>
<dbReference type="STRING" id="1908236.BEN48_04645"/>
<keyword evidence="4" id="KW-1185">Reference proteome</keyword>
<dbReference type="SMART" id="SM00060">
    <property type="entry name" value="FN3"/>
    <property type="match status" value="1"/>
</dbReference>